<evidence type="ECO:0000256" key="3">
    <source>
        <dbReference type="PROSITE-ProRule" id="PRU00221"/>
    </source>
</evidence>
<dbReference type="GO" id="GO:0005634">
    <property type="term" value="C:nucleus"/>
    <property type="evidence" value="ECO:0007669"/>
    <property type="project" value="TreeGrafter"/>
</dbReference>
<dbReference type="SUPFAM" id="SSF81383">
    <property type="entry name" value="F-box domain"/>
    <property type="match status" value="1"/>
</dbReference>
<feature type="repeat" description="WD" evidence="3">
    <location>
        <begin position="503"/>
        <end position="537"/>
    </location>
</feature>
<dbReference type="Proteomes" id="UP001187531">
    <property type="component" value="Unassembled WGS sequence"/>
</dbReference>
<dbReference type="GO" id="GO:0043130">
    <property type="term" value="F:ubiquitin binding"/>
    <property type="evidence" value="ECO:0007669"/>
    <property type="project" value="TreeGrafter"/>
</dbReference>
<evidence type="ECO:0000313" key="5">
    <source>
        <dbReference type="EMBL" id="KAK2706645.1"/>
    </source>
</evidence>
<reference evidence="5" key="1">
    <citation type="submission" date="2023-07" db="EMBL/GenBank/DDBJ databases">
        <title>Chromosome-level genome assembly of Artemia franciscana.</title>
        <authorList>
            <person name="Jo E."/>
        </authorList>
    </citation>
    <scope>NUCLEOTIDE SEQUENCE</scope>
    <source>
        <tissue evidence="5">Whole body</tissue>
    </source>
</reference>
<dbReference type="Pfam" id="PF12937">
    <property type="entry name" value="F-box-like"/>
    <property type="match status" value="1"/>
</dbReference>
<organism evidence="5 6">
    <name type="scientific">Artemia franciscana</name>
    <name type="common">Brine shrimp</name>
    <name type="synonym">Artemia sanfranciscana</name>
    <dbReference type="NCBI Taxonomy" id="6661"/>
    <lineage>
        <taxon>Eukaryota</taxon>
        <taxon>Metazoa</taxon>
        <taxon>Ecdysozoa</taxon>
        <taxon>Arthropoda</taxon>
        <taxon>Crustacea</taxon>
        <taxon>Branchiopoda</taxon>
        <taxon>Anostraca</taxon>
        <taxon>Artemiidae</taxon>
        <taxon>Artemia</taxon>
    </lineage>
</organism>
<dbReference type="InterPro" id="IPR020472">
    <property type="entry name" value="WD40_PAC1"/>
</dbReference>
<protein>
    <recommendedName>
        <fullName evidence="4">F-box domain-containing protein</fullName>
    </recommendedName>
</protein>
<dbReference type="GO" id="GO:0010992">
    <property type="term" value="P:ubiquitin recycling"/>
    <property type="evidence" value="ECO:0007669"/>
    <property type="project" value="TreeGrafter"/>
</dbReference>
<dbReference type="GO" id="GO:0043161">
    <property type="term" value="P:proteasome-mediated ubiquitin-dependent protein catabolic process"/>
    <property type="evidence" value="ECO:0007669"/>
    <property type="project" value="TreeGrafter"/>
</dbReference>
<dbReference type="PRINTS" id="PR00320">
    <property type="entry name" value="GPROTEINBRPT"/>
</dbReference>
<sequence>MFLEEKKNDPNSYEIEGGKLRKFYSWNEVRRSESCCSFRLPKRSHSKERSQNWQSCQGNKILRLGREEDFLPDRSDHNRTFGYGDKLDHSTVFKRNQEKLSLMVRWFEEFSGQEKTSFLQAILPLCGPEQNHTISSVVQDRLHCYCIPNCQDPLAFLPANVVEKILSFLDCKSLARSQGVCRLWRSMASNDKIWQRLALSSTWPFSKTGHERQMRSHRKEDGSVDWKRVFVERYKLQRNWRRGYCHVRTFEGHTQAITCIQFDGSRIVSGSHDKTIRVWDMRTNSPWSVITLCGHSGTVRCLHLLDNRLISGSTDRTIKVWDLSINLQWSGIACKVTMVGHEDTVRCVQMDEKKVVSGSYDRSVRVWNIKTGNCEKILNGHEDHVLCVQFFGDMLLSGSADKTIKVWDLPSGSCSKTLRGHRDAVTCISFDQSRLFSGSLDRTIKVWNLSLGNCINTIDWMSSEGHTGVIRCLQADASKLVSAADDRTLKVWSLDTGQRIATLRNHTDGVTCLQFNDFVIVSGSYDRTVKLWDFSVC</sequence>
<dbReference type="Gene3D" id="2.130.10.10">
    <property type="entry name" value="YVTN repeat-like/Quinoprotein amine dehydrogenase"/>
    <property type="match status" value="3"/>
</dbReference>
<dbReference type="EMBL" id="JAVRJZ010000019">
    <property type="protein sequence ID" value="KAK2706645.1"/>
    <property type="molecule type" value="Genomic_DNA"/>
</dbReference>
<feature type="domain" description="F-box" evidence="4">
    <location>
        <begin position="151"/>
        <end position="197"/>
    </location>
</feature>
<keyword evidence="6" id="KW-1185">Reference proteome</keyword>
<dbReference type="PROSITE" id="PS50181">
    <property type="entry name" value="FBOX"/>
    <property type="match status" value="1"/>
</dbReference>
<feature type="repeat" description="WD" evidence="3">
    <location>
        <begin position="338"/>
        <end position="377"/>
    </location>
</feature>
<dbReference type="InterPro" id="IPR015943">
    <property type="entry name" value="WD40/YVTN_repeat-like_dom_sf"/>
</dbReference>
<name>A0AA88H7C9_ARTSF</name>
<dbReference type="FunFam" id="2.130.10.10:FF:000715">
    <property type="entry name" value="F-box protein MET30"/>
    <property type="match status" value="1"/>
</dbReference>
<evidence type="ECO:0000313" key="6">
    <source>
        <dbReference type="Proteomes" id="UP001187531"/>
    </source>
</evidence>
<dbReference type="AlphaFoldDB" id="A0AA88H7C9"/>
<dbReference type="PANTHER" id="PTHR19849">
    <property type="entry name" value="PHOSPHOLIPASE A-2-ACTIVATING PROTEIN"/>
    <property type="match status" value="1"/>
</dbReference>
<keyword evidence="1 3" id="KW-0853">WD repeat</keyword>
<keyword evidence="2" id="KW-0677">Repeat</keyword>
<evidence type="ECO:0000259" key="4">
    <source>
        <dbReference type="PROSITE" id="PS50181"/>
    </source>
</evidence>
<dbReference type="InterPro" id="IPR019775">
    <property type="entry name" value="WD40_repeat_CS"/>
</dbReference>
<feature type="repeat" description="WD" evidence="3">
    <location>
        <begin position="292"/>
        <end position="324"/>
    </location>
</feature>
<dbReference type="GO" id="GO:0005737">
    <property type="term" value="C:cytoplasm"/>
    <property type="evidence" value="ECO:0007669"/>
    <property type="project" value="TreeGrafter"/>
</dbReference>
<feature type="repeat" description="WD" evidence="3">
    <location>
        <begin position="378"/>
        <end position="417"/>
    </location>
</feature>
<dbReference type="CDD" id="cd00200">
    <property type="entry name" value="WD40"/>
    <property type="match status" value="1"/>
</dbReference>
<dbReference type="SUPFAM" id="SSF50978">
    <property type="entry name" value="WD40 repeat-like"/>
    <property type="match status" value="2"/>
</dbReference>
<proteinExistence type="predicted"/>
<feature type="repeat" description="WD" evidence="3">
    <location>
        <begin position="250"/>
        <end position="289"/>
    </location>
</feature>
<dbReference type="PROSITE" id="PS50082">
    <property type="entry name" value="WD_REPEATS_2"/>
    <property type="match status" value="7"/>
</dbReference>
<dbReference type="InterPro" id="IPR036322">
    <property type="entry name" value="WD40_repeat_dom_sf"/>
</dbReference>
<dbReference type="InterPro" id="IPR001680">
    <property type="entry name" value="WD40_rpt"/>
</dbReference>
<dbReference type="PANTHER" id="PTHR19849:SF1">
    <property type="entry name" value="F-BOX_WD REPEAT-CONTAINING PROTEIN 7"/>
    <property type="match status" value="1"/>
</dbReference>
<comment type="caution">
    <text evidence="5">The sequence shown here is derived from an EMBL/GenBank/DDBJ whole genome shotgun (WGS) entry which is preliminary data.</text>
</comment>
<dbReference type="FunFam" id="2.130.10.10:FF:001203">
    <property type="entry name" value="F-box/WD repeat-containing protein 1A"/>
    <property type="match status" value="2"/>
</dbReference>
<feature type="repeat" description="WD" evidence="3">
    <location>
        <begin position="463"/>
        <end position="502"/>
    </location>
</feature>
<accession>A0AA88H7C9</accession>
<dbReference type="PROSITE" id="PS00678">
    <property type="entry name" value="WD_REPEATS_1"/>
    <property type="match status" value="6"/>
</dbReference>
<dbReference type="Pfam" id="PF00400">
    <property type="entry name" value="WD40"/>
    <property type="match status" value="7"/>
</dbReference>
<dbReference type="SMART" id="SM00256">
    <property type="entry name" value="FBOX"/>
    <property type="match status" value="1"/>
</dbReference>
<evidence type="ECO:0000256" key="2">
    <source>
        <dbReference type="ARBA" id="ARBA00022737"/>
    </source>
</evidence>
<dbReference type="PROSITE" id="PS50294">
    <property type="entry name" value="WD_REPEATS_REGION"/>
    <property type="match status" value="7"/>
</dbReference>
<evidence type="ECO:0000256" key="1">
    <source>
        <dbReference type="ARBA" id="ARBA00022574"/>
    </source>
</evidence>
<feature type="repeat" description="WD" evidence="3">
    <location>
        <begin position="418"/>
        <end position="457"/>
    </location>
</feature>
<gene>
    <name evidence="5" type="ORF">QYM36_014630</name>
</gene>
<dbReference type="InterPro" id="IPR001810">
    <property type="entry name" value="F-box_dom"/>
</dbReference>
<dbReference type="SMART" id="SM00320">
    <property type="entry name" value="WD40"/>
    <property type="match status" value="7"/>
</dbReference>
<dbReference type="InterPro" id="IPR036047">
    <property type="entry name" value="F-box-like_dom_sf"/>
</dbReference>
<dbReference type="Gene3D" id="1.20.1280.50">
    <property type="match status" value="1"/>
</dbReference>